<accession>A0A518BYM7</accession>
<dbReference type="FunFam" id="1.10.1370.40:FF:000005">
    <property type="entry name" value="Organellar oligopeptidase A, chloroplastic/mitochondrial"/>
    <property type="match status" value="1"/>
</dbReference>
<evidence type="ECO:0000313" key="12">
    <source>
        <dbReference type="EMBL" id="QDU72079.1"/>
    </source>
</evidence>
<gene>
    <name evidence="12" type="primary">prlC</name>
    <name evidence="12" type="ORF">Pan265_19410</name>
</gene>
<comment type="catalytic activity">
    <reaction evidence="7">
        <text>Hydrolysis of oligopeptides, with broad specificity. Gly or Ala commonly occur as P1 or P1' residues, but more distant residues are also important, as is shown by the fact that Z-Gly-Pro-Gly-|-Gly-Pro-Ala is cleaved, but not Z-(Gly)(5).</text>
        <dbReference type="EC" id="3.4.24.70"/>
    </reaction>
</comment>
<dbReference type="PANTHER" id="PTHR11804:SF83">
    <property type="entry name" value="LD37516P"/>
    <property type="match status" value="1"/>
</dbReference>
<evidence type="ECO:0000256" key="4">
    <source>
        <dbReference type="ARBA" id="ARBA00022801"/>
    </source>
</evidence>
<dbReference type="CDD" id="cd06456">
    <property type="entry name" value="M3A_DCP"/>
    <property type="match status" value="1"/>
</dbReference>
<evidence type="ECO:0000256" key="2">
    <source>
        <dbReference type="ARBA" id="ARBA00022670"/>
    </source>
</evidence>
<proteinExistence type="inferred from homology"/>
<dbReference type="Gene3D" id="1.10.1370.10">
    <property type="entry name" value="Neurolysin, domain 3"/>
    <property type="match status" value="1"/>
</dbReference>
<dbReference type="InterPro" id="IPR034005">
    <property type="entry name" value="M3A_DCP"/>
</dbReference>
<organism evidence="12 13">
    <name type="scientific">Mucisphaera calidilacus</name>
    <dbReference type="NCBI Taxonomy" id="2527982"/>
    <lineage>
        <taxon>Bacteria</taxon>
        <taxon>Pseudomonadati</taxon>
        <taxon>Planctomycetota</taxon>
        <taxon>Phycisphaerae</taxon>
        <taxon>Phycisphaerales</taxon>
        <taxon>Phycisphaeraceae</taxon>
        <taxon>Mucisphaera</taxon>
    </lineage>
</organism>
<reference evidence="12 13" key="1">
    <citation type="submission" date="2019-02" db="EMBL/GenBank/DDBJ databases">
        <title>Deep-cultivation of Planctomycetes and their phenomic and genomic characterization uncovers novel biology.</title>
        <authorList>
            <person name="Wiegand S."/>
            <person name="Jogler M."/>
            <person name="Boedeker C."/>
            <person name="Pinto D."/>
            <person name="Vollmers J."/>
            <person name="Rivas-Marin E."/>
            <person name="Kohn T."/>
            <person name="Peeters S.H."/>
            <person name="Heuer A."/>
            <person name="Rast P."/>
            <person name="Oberbeckmann S."/>
            <person name="Bunk B."/>
            <person name="Jeske O."/>
            <person name="Meyerdierks A."/>
            <person name="Storesund J.E."/>
            <person name="Kallscheuer N."/>
            <person name="Luecker S."/>
            <person name="Lage O.M."/>
            <person name="Pohl T."/>
            <person name="Merkel B.J."/>
            <person name="Hornburger P."/>
            <person name="Mueller R.-W."/>
            <person name="Bruemmer F."/>
            <person name="Labrenz M."/>
            <person name="Spormann A.M."/>
            <person name="Op den Camp H."/>
            <person name="Overmann J."/>
            <person name="Amann R."/>
            <person name="Jetten M.S.M."/>
            <person name="Mascher T."/>
            <person name="Medema M.H."/>
            <person name="Devos D.P."/>
            <person name="Kaster A.-K."/>
            <person name="Ovreas L."/>
            <person name="Rohde M."/>
            <person name="Galperin M.Y."/>
            <person name="Jogler C."/>
        </authorList>
    </citation>
    <scope>NUCLEOTIDE SEQUENCE [LARGE SCALE GENOMIC DNA]</scope>
    <source>
        <strain evidence="12 13">Pan265</strain>
    </source>
</reference>
<keyword evidence="6 9" id="KW-0482">Metalloprotease</keyword>
<evidence type="ECO:0000256" key="1">
    <source>
        <dbReference type="ARBA" id="ARBA00006040"/>
    </source>
</evidence>
<evidence type="ECO:0000256" key="5">
    <source>
        <dbReference type="ARBA" id="ARBA00022833"/>
    </source>
</evidence>
<dbReference type="GO" id="GO:0006518">
    <property type="term" value="P:peptide metabolic process"/>
    <property type="evidence" value="ECO:0007669"/>
    <property type="project" value="TreeGrafter"/>
</dbReference>
<evidence type="ECO:0000259" key="11">
    <source>
        <dbReference type="Pfam" id="PF19310"/>
    </source>
</evidence>
<keyword evidence="2 9" id="KW-0645">Protease</keyword>
<evidence type="ECO:0000259" key="10">
    <source>
        <dbReference type="Pfam" id="PF01432"/>
    </source>
</evidence>
<evidence type="ECO:0000313" key="13">
    <source>
        <dbReference type="Proteomes" id="UP000320386"/>
    </source>
</evidence>
<dbReference type="InterPro" id="IPR001567">
    <property type="entry name" value="Pept_M3A_M3B_dom"/>
</dbReference>
<dbReference type="InterPro" id="IPR024077">
    <property type="entry name" value="Neurolysin/TOP_dom2"/>
</dbReference>
<protein>
    <recommendedName>
        <fullName evidence="8">oligopeptidase A</fullName>
        <ecNumber evidence="8">3.4.24.70</ecNumber>
    </recommendedName>
</protein>
<dbReference type="GO" id="GO:0005829">
    <property type="term" value="C:cytosol"/>
    <property type="evidence" value="ECO:0007669"/>
    <property type="project" value="UniProtKB-ARBA"/>
</dbReference>
<keyword evidence="13" id="KW-1185">Reference proteome</keyword>
<dbReference type="GO" id="GO:0046872">
    <property type="term" value="F:metal ion binding"/>
    <property type="evidence" value="ECO:0007669"/>
    <property type="project" value="UniProtKB-UniRule"/>
</dbReference>
<keyword evidence="5 9" id="KW-0862">Zinc</keyword>
<dbReference type="KEGG" id="mcad:Pan265_19410"/>
<feature type="domain" description="Oligopeptidase A N-terminal" evidence="11">
    <location>
        <begin position="31"/>
        <end position="152"/>
    </location>
</feature>
<dbReference type="GO" id="GO:0006508">
    <property type="term" value="P:proteolysis"/>
    <property type="evidence" value="ECO:0007669"/>
    <property type="project" value="UniProtKB-KW"/>
</dbReference>
<dbReference type="PANTHER" id="PTHR11804">
    <property type="entry name" value="PROTEASE M3 THIMET OLIGOPEPTIDASE-RELATED"/>
    <property type="match status" value="1"/>
</dbReference>
<comment type="cofactor">
    <cofactor evidence="9">
        <name>Zn(2+)</name>
        <dbReference type="ChEBI" id="CHEBI:29105"/>
    </cofactor>
    <text evidence="9">Binds 1 zinc ion.</text>
</comment>
<feature type="domain" description="Peptidase M3A/M3B catalytic" evidence="10">
    <location>
        <begin position="233"/>
        <end position="686"/>
    </location>
</feature>
<dbReference type="GO" id="GO:0004222">
    <property type="term" value="F:metalloendopeptidase activity"/>
    <property type="evidence" value="ECO:0007669"/>
    <property type="project" value="UniProtKB-EC"/>
</dbReference>
<evidence type="ECO:0000256" key="9">
    <source>
        <dbReference type="RuleBase" id="RU003435"/>
    </source>
</evidence>
<dbReference type="AlphaFoldDB" id="A0A518BYM7"/>
<dbReference type="InterPro" id="IPR045090">
    <property type="entry name" value="Pept_M3A_M3B"/>
</dbReference>
<dbReference type="InterPro" id="IPR024079">
    <property type="entry name" value="MetalloPept_cat_dom_sf"/>
</dbReference>
<dbReference type="Pfam" id="PF19310">
    <property type="entry name" value="TOP_N"/>
    <property type="match status" value="1"/>
</dbReference>
<keyword evidence="4 9" id="KW-0378">Hydrolase</keyword>
<dbReference type="EC" id="3.4.24.70" evidence="8"/>
<dbReference type="Pfam" id="PF01432">
    <property type="entry name" value="Peptidase_M3"/>
    <property type="match status" value="1"/>
</dbReference>
<evidence type="ECO:0000256" key="6">
    <source>
        <dbReference type="ARBA" id="ARBA00023049"/>
    </source>
</evidence>
<dbReference type="Gene3D" id="3.40.390.10">
    <property type="entry name" value="Collagenase (Catalytic Domain)"/>
    <property type="match status" value="1"/>
</dbReference>
<evidence type="ECO:0000256" key="7">
    <source>
        <dbReference type="ARBA" id="ARBA00024603"/>
    </source>
</evidence>
<sequence>MTTIADNPLLQTEGLPAFDRIEPTHVVEGVQAALAEVTAAFEAIESAAEPTWAGVMEPLEKLEARFAYFWSPVGHLMSVKNSEALREAYEAVQPEVVAFGLRAGQSRPIYEALVAIRDGEGWEALRDAQRRAITLRIQAAERSGVALEGEAKEKFEAIAKELSKLTTDFANHVLDATKAYELIVTDPADAEGWPESLRQIAAQSHRMNVEGSEATADAGPWRVTLDYPCLGPFMEHSRNRSQREALYRASATKASTGDLDNQPLIDRILELRRQKIELLGFANYADFSLDAKMAPGVAAVRTMLNELAEAAKPIADGEMEELRRFANEHGHEGELARWDVAFWAERLRETRFDFTDEQLRPYFPLPRVLDGLFSLCTRLFGVTFELTEGVAPVWQEDVRYYRVLDASGEPIAGFYLDPYARPADKRGGAWMDQCLTRMHRDSGLQLPVVHLVCNGTPPVDGKPSLMSFREVETLFHEFGHGLQGMLTTVDVADVAGINGVEWDAVELASQFMENWCYHKPTLVGMTGHVETGEPLPDDLFEKIVAARTYRTGWMTLRQVEFALTDLRLHHDAPAGVSPMDVHREISASLAPMPLLPEDRFLCSFTHIFAGGYAAGYYSYKWAEVLSADAFAAFEEVGLDNEAEVSELGRTYRDSVLALGGSRHPMEVYRAFRGRDPQIDALLRHTGLVRP</sequence>
<dbReference type="SUPFAM" id="SSF55486">
    <property type="entry name" value="Metalloproteases ('zincins'), catalytic domain"/>
    <property type="match status" value="1"/>
</dbReference>
<dbReference type="Proteomes" id="UP000320386">
    <property type="component" value="Chromosome"/>
</dbReference>
<evidence type="ECO:0000256" key="8">
    <source>
        <dbReference type="ARBA" id="ARBA00026100"/>
    </source>
</evidence>
<comment type="similarity">
    <text evidence="1 9">Belongs to the peptidase M3 family.</text>
</comment>
<dbReference type="OrthoDB" id="9773538at2"/>
<dbReference type="RefSeq" id="WP_145446261.1">
    <property type="nucleotide sequence ID" value="NZ_CP036280.1"/>
</dbReference>
<name>A0A518BYM7_9BACT</name>
<dbReference type="EMBL" id="CP036280">
    <property type="protein sequence ID" value="QDU72079.1"/>
    <property type="molecule type" value="Genomic_DNA"/>
</dbReference>
<keyword evidence="3 9" id="KW-0479">Metal-binding</keyword>
<dbReference type="FunFam" id="3.40.390.10:FF:000009">
    <property type="entry name" value="Oligopeptidase A"/>
    <property type="match status" value="1"/>
</dbReference>
<dbReference type="InterPro" id="IPR045666">
    <property type="entry name" value="OpdA_N"/>
</dbReference>
<evidence type="ECO:0000256" key="3">
    <source>
        <dbReference type="ARBA" id="ARBA00022723"/>
    </source>
</evidence>